<comment type="caution">
    <text evidence="2">The sequence shown here is derived from an EMBL/GenBank/DDBJ whole genome shotgun (WGS) entry which is preliminary data.</text>
</comment>
<protein>
    <submittedName>
        <fullName evidence="2">Uncharacterized protein</fullName>
    </submittedName>
</protein>
<reference evidence="2 3" key="1">
    <citation type="submission" date="2021-02" db="EMBL/GenBank/DDBJ databases">
        <title>Taxonomically Unique Crown Gall-Associated Xanthomonas Stains Have Deficiency in Virulence Repertories.</title>
        <authorList>
            <person name="Mafakheri H."/>
            <person name="Taghavi S.M."/>
            <person name="Dimkic I."/>
            <person name="Nemanja K."/>
            <person name="Osdaghi E."/>
        </authorList>
    </citation>
    <scope>NUCLEOTIDE SEQUENCE [LARGE SCALE GENOMIC DNA]</scope>
    <source>
        <strain evidence="2 3">FX4</strain>
    </source>
</reference>
<proteinExistence type="predicted"/>
<dbReference type="RefSeq" id="WP_206230749.1">
    <property type="nucleotide sequence ID" value="NZ_JAFIWB010000027.1"/>
</dbReference>
<feature type="transmembrane region" description="Helical" evidence="1">
    <location>
        <begin position="44"/>
        <end position="63"/>
    </location>
</feature>
<dbReference type="Proteomes" id="UP000695802">
    <property type="component" value="Unassembled WGS sequence"/>
</dbReference>
<evidence type="ECO:0000313" key="2">
    <source>
        <dbReference type="EMBL" id="MBN6104269.1"/>
    </source>
</evidence>
<evidence type="ECO:0000313" key="3">
    <source>
        <dbReference type="Proteomes" id="UP000695802"/>
    </source>
</evidence>
<keyword evidence="1" id="KW-0812">Transmembrane</keyword>
<keyword evidence="1" id="KW-0472">Membrane</keyword>
<gene>
    <name evidence="2" type="ORF">JR064_19070</name>
</gene>
<feature type="transmembrane region" description="Helical" evidence="1">
    <location>
        <begin position="7"/>
        <end position="32"/>
    </location>
</feature>
<accession>A0ABS3B6N0</accession>
<name>A0ABS3B6N0_9XANT</name>
<keyword evidence="3" id="KW-1185">Reference proteome</keyword>
<keyword evidence="1" id="KW-1133">Transmembrane helix</keyword>
<sequence>MTEHQKLATLLIRIVGAGLAGLMVLSFIVYGVEKLAGLPTRTTTAHLFAVDGWYLFIGIIMVVTSRRIGRLLGAGLD</sequence>
<dbReference type="EMBL" id="JAFIWB010000027">
    <property type="protein sequence ID" value="MBN6104269.1"/>
    <property type="molecule type" value="Genomic_DNA"/>
</dbReference>
<evidence type="ECO:0000256" key="1">
    <source>
        <dbReference type="SAM" id="Phobius"/>
    </source>
</evidence>
<organism evidence="2 3">
    <name type="scientific">Xanthomonas bonasiae</name>
    <dbReference type="NCBI Taxonomy" id="2810351"/>
    <lineage>
        <taxon>Bacteria</taxon>
        <taxon>Pseudomonadati</taxon>
        <taxon>Pseudomonadota</taxon>
        <taxon>Gammaproteobacteria</taxon>
        <taxon>Lysobacterales</taxon>
        <taxon>Lysobacteraceae</taxon>
        <taxon>Xanthomonas</taxon>
    </lineage>
</organism>